<keyword evidence="3 5" id="KW-1133">Transmembrane helix</keyword>
<gene>
    <name evidence="7" type="ORF">AB0H04_33470</name>
</gene>
<dbReference type="InterPro" id="IPR011701">
    <property type="entry name" value="MFS"/>
</dbReference>
<feature type="transmembrane region" description="Helical" evidence="5">
    <location>
        <begin position="182"/>
        <end position="203"/>
    </location>
</feature>
<dbReference type="EMBL" id="JBFAEG010000029">
    <property type="protein sequence ID" value="MEU5711710.1"/>
    <property type="molecule type" value="Genomic_DNA"/>
</dbReference>
<feature type="transmembrane region" description="Helical" evidence="5">
    <location>
        <begin position="95"/>
        <end position="114"/>
    </location>
</feature>
<feature type="transmembrane region" description="Helical" evidence="5">
    <location>
        <begin position="21"/>
        <end position="39"/>
    </location>
</feature>
<organism evidence="7 8">
    <name type="scientific">Streptomyces flaveolus</name>
    <dbReference type="NCBI Taxonomy" id="67297"/>
    <lineage>
        <taxon>Bacteria</taxon>
        <taxon>Bacillati</taxon>
        <taxon>Actinomycetota</taxon>
        <taxon>Actinomycetes</taxon>
        <taxon>Kitasatosporales</taxon>
        <taxon>Streptomycetaceae</taxon>
        <taxon>Streptomyces</taxon>
    </lineage>
</organism>
<evidence type="ECO:0000313" key="7">
    <source>
        <dbReference type="EMBL" id="MEU5711710.1"/>
    </source>
</evidence>
<protein>
    <submittedName>
        <fullName evidence="7">MFS transporter</fullName>
    </submittedName>
</protein>
<feature type="transmembrane region" description="Helical" evidence="5">
    <location>
        <begin position="395"/>
        <end position="415"/>
    </location>
</feature>
<keyword evidence="4 5" id="KW-0472">Membrane</keyword>
<feature type="transmembrane region" description="Helical" evidence="5">
    <location>
        <begin position="332"/>
        <end position="351"/>
    </location>
</feature>
<evidence type="ECO:0000313" key="8">
    <source>
        <dbReference type="Proteomes" id="UP001551011"/>
    </source>
</evidence>
<dbReference type="SUPFAM" id="SSF103473">
    <property type="entry name" value="MFS general substrate transporter"/>
    <property type="match status" value="1"/>
</dbReference>
<dbReference type="InterPro" id="IPR036259">
    <property type="entry name" value="MFS_trans_sf"/>
</dbReference>
<dbReference type="CDD" id="cd17365">
    <property type="entry name" value="MFS_PcaK_like"/>
    <property type="match status" value="1"/>
</dbReference>
<sequence>MSSQVPRDASVRLDVLIDQRPVGRFHYLLLAMTGSVMFLDGLDTQAMSYAAPVVARDWHLTASALGPVFSASVAGLMAGYLLLAPLAGRTGHRRLIIWSVAWFGVLTLLCAVAESAPQLLVLRFLTGTGLGAAIPSAVALASEYAPARRRSTFVMHLYCWLAAGFVAAGLISQVVIPAWGWRSVFIVGGVLPLLLLLALLRALPDSPTHLLLRSADDSRLHATLRRLAPDLGPDTRVLAPERREADAVTTERAPLLELFRRHRLPGTALLWLAFMLNLAVFYALQSWLPSVLAQLGHSQSTAVAATALTTVGGIVAATFIGPSMDKHGPFGTLGVVYLLGAVFVVLLGAAVDGGAGGLLLTAFLAGTCVTGGQMSVIALAAVLYPPRMRTTGIGWALGMGRIGGIAGPLLVGVALDSGVAVRVVLLAMAGAFLVASLVVVALSKVSRTVRTADAALPDSLGGDLPTSRAAA</sequence>
<feature type="transmembrane region" description="Helical" evidence="5">
    <location>
        <begin position="153"/>
        <end position="176"/>
    </location>
</feature>
<dbReference type="PANTHER" id="PTHR23508">
    <property type="entry name" value="CARBOXYLIC ACID TRANSPORTER PROTEIN HOMOLOG"/>
    <property type="match status" value="1"/>
</dbReference>
<proteinExistence type="predicted"/>
<dbReference type="InterPro" id="IPR020846">
    <property type="entry name" value="MFS_dom"/>
</dbReference>
<dbReference type="Gene3D" id="1.20.1250.20">
    <property type="entry name" value="MFS general substrate transporter like domains"/>
    <property type="match status" value="1"/>
</dbReference>
<keyword evidence="8" id="KW-1185">Reference proteome</keyword>
<evidence type="ECO:0000256" key="5">
    <source>
        <dbReference type="SAM" id="Phobius"/>
    </source>
</evidence>
<dbReference type="Proteomes" id="UP001551011">
    <property type="component" value="Unassembled WGS sequence"/>
</dbReference>
<evidence type="ECO:0000256" key="4">
    <source>
        <dbReference type="ARBA" id="ARBA00023136"/>
    </source>
</evidence>
<feature type="transmembrane region" description="Helical" evidence="5">
    <location>
        <begin position="59"/>
        <end position="83"/>
    </location>
</feature>
<dbReference type="PANTHER" id="PTHR23508:SF10">
    <property type="entry name" value="CARBOXYLIC ACID TRANSPORTER PROTEIN HOMOLOG"/>
    <property type="match status" value="1"/>
</dbReference>
<feature type="transmembrane region" description="Helical" evidence="5">
    <location>
        <begin position="120"/>
        <end position="141"/>
    </location>
</feature>
<comment type="subcellular location">
    <subcellularLocation>
        <location evidence="1">Cell membrane</location>
        <topology evidence="1">Multi-pass membrane protein</topology>
    </subcellularLocation>
</comment>
<feature type="domain" description="Major facilitator superfamily (MFS) profile" evidence="6">
    <location>
        <begin position="29"/>
        <end position="447"/>
    </location>
</feature>
<dbReference type="RefSeq" id="WP_208618297.1">
    <property type="nucleotide sequence ID" value="NZ_JBFAEG010000029.1"/>
</dbReference>
<evidence type="ECO:0000256" key="1">
    <source>
        <dbReference type="ARBA" id="ARBA00004651"/>
    </source>
</evidence>
<dbReference type="Pfam" id="PF07690">
    <property type="entry name" value="MFS_1"/>
    <property type="match status" value="1"/>
</dbReference>
<keyword evidence="2 5" id="KW-0812">Transmembrane</keyword>
<feature type="transmembrane region" description="Helical" evidence="5">
    <location>
        <begin position="300"/>
        <end position="320"/>
    </location>
</feature>
<name>A0ABV3AIE1_9ACTN</name>
<comment type="caution">
    <text evidence="7">The sequence shown here is derived from an EMBL/GenBank/DDBJ whole genome shotgun (WGS) entry which is preliminary data.</text>
</comment>
<evidence type="ECO:0000259" key="6">
    <source>
        <dbReference type="PROSITE" id="PS50850"/>
    </source>
</evidence>
<feature type="transmembrane region" description="Helical" evidence="5">
    <location>
        <begin position="357"/>
        <end position="383"/>
    </location>
</feature>
<feature type="transmembrane region" description="Helical" evidence="5">
    <location>
        <begin position="421"/>
        <end position="442"/>
    </location>
</feature>
<dbReference type="PROSITE" id="PS50850">
    <property type="entry name" value="MFS"/>
    <property type="match status" value="1"/>
</dbReference>
<feature type="transmembrane region" description="Helical" evidence="5">
    <location>
        <begin position="268"/>
        <end position="288"/>
    </location>
</feature>
<accession>A0ABV3AIE1</accession>
<evidence type="ECO:0000256" key="3">
    <source>
        <dbReference type="ARBA" id="ARBA00022989"/>
    </source>
</evidence>
<evidence type="ECO:0000256" key="2">
    <source>
        <dbReference type="ARBA" id="ARBA00022692"/>
    </source>
</evidence>
<reference evidence="7 8" key="1">
    <citation type="submission" date="2024-06" db="EMBL/GenBank/DDBJ databases">
        <title>The Natural Products Discovery Center: Release of the First 8490 Sequenced Strains for Exploring Actinobacteria Biosynthetic Diversity.</title>
        <authorList>
            <person name="Kalkreuter E."/>
            <person name="Kautsar S.A."/>
            <person name="Yang D."/>
            <person name="Bader C.D."/>
            <person name="Teijaro C.N."/>
            <person name="Fluegel L."/>
            <person name="Davis C.M."/>
            <person name="Simpson J.R."/>
            <person name="Lauterbach L."/>
            <person name="Steele A.D."/>
            <person name="Gui C."/>
            <person name="Meng S."/>
            <person name="Li G."/>
            <person name="Viehrig K."/>
            <person name="Ye F."/>
            <person name="Su P."/>
            <person name="Kiefer A.F."/>
            <person name="Nichols A."/>
            <person name="Cepeda A.J."/>
            <person name="Yan W."/>
            <person name="Fan B."/>
            <person name="Jiang Y."/>
            <person name="Adhikari A."/>
            <person name="Zheng C.-J."/>
            <person name="Schuster L."/>
            <person name="Cowan T.M."/>
            <person name="Smanski M.J."/>
            <person name="Chevrette M.G."/>
            <person name="De Carvalho L.P.S."/>
            <person name="Shen B."/>
        </authorList>
    </citation>
    <scope>NUCLEOTIDE SEQUENCE [LARGE SCALE GENOMIC DNA]</scope>
    <source>
        <strain evidence="7 8">NPDC020594</strain>
    </source>
</reference>